<dbReference type="Pfam" id="PF20172">
    <property type="entry name" value="DUF6538"/>
    <property type="match status" value="1"/>
</dbReference>
<protein>
    <submittedName>
        <fullName evidence="6">Phage integrase</fullName>
    </submittedName>
</protein>
<evidence type="ECO:0000313" key="6">
    <source>
        <dbReference type="EMBL" id="AAZ48255.1"/>
    </source>
</evidence>
<dbReference type="PANTHER" id="PTHR30349">
    <property type="entry name" value="PHAGE INTEGRASE-RELATED"/>
    <property type="match status" value="1"/>
</dbReference>
<dbReference type="GO" id="GO:0003677">
    <property type="term" value="F:DNA binding"/>
    <property type="evidence" value="ECO:0007669"/>
    <property type="project" value="UniProtKB-KW"/>
</dbReference>
<dbReference type="InterPro" id="IPR002104">
    <property type="entry name" value="Integrase_catalytic"/>
</dbReference>
<dbReference type="HOGENOM" id="CLU_022238_3_1_4"/>
<proteinExistence type="inferred from homology"/>
<dbReference type="InterPro" id="IPR046668">
    <property type="entry name" value="DUF6538"/>
</dbReference>
<sequence length="559" mass="63981">MKLDKNVPKPYPDPDSGIYYTNFRIPADLVPHYNKTHIQKTLRTRDKKKAKDLNDERWFLLLREFDRIRRERTLGVSMTEEFIPHLLDEWLHFSLREDEELRLRCSSARTNENSEHVYYGMVDELREGARTGKHPDFLLRDAAWFFKQKGIEYDSRSIAFAKFIEELSPRYARYLNTLASRDQGEREPTPPPPQQSLIPLSQVTKEFLGSRSKGKATALKKDSACVDKLLEIVGDKPITALKQQDIRDFFDVVQRLPSQRGGPKKPKAVTLRAWAGDEVTMSPETFKNNYVAPIRHLLKWAKSMYHDQGFPVGLTVDAITYQGTRVKGEDKQRAFKQPELERLFLGEEMQAIASDPEKAGRYWLPMLGLYTGARINEVCRINPEVDWIEQEGIQCLSITTETEPGEDITKSIKTGTPRIVPIHPKLIELGFLAYLERVKASGTGRLFPEFKPKGGKAGERAREWFSSFVADTGLRDDTPFAKITGFHAFRHTLITYAANHEDASMESAIDQITGHVGQGSAVKRGYISSRAIKRAYETVCKVDFGLTFWMTKVWQGESR</sequence>
<organism evidence="6">
    <name type="scientific">Dechloromonas aromatica (strain RCB)</name>
    <dbReference type="NCBI Taxonomy" id="159087"/>
    <lineage>
        <taxon>Bacteria</taxon>
        <taxon>Pseudomonadati</taxon>
        <taxon>Pseudomonadota</taxon>
        <taxon>Betaproteobacteria</taxon>
        <taxon>Rhodocyclales</taxon>
        <taxon>Azonexaceae</taxon>
        <taxon>Dechloromonas</taxon>
    </lineage>
</organism>
<evidence type="ECO:0000256" key="4">
    <source>
        <dbReference type="ARBA" id="ARBA00023172"/>
    </source>
</evidence>
<dbReference type="EMBL" id="CP000089">
    <property type="protein sequence ID" value="AAZ48255.1"/>
    <property type="molecule type" value="Genomic_DNA"/>
</dbReference>
<keyword evidence="2" id="KW-0229">DNA integration</keyword>
<evidence type="ECO:0000256" key="3">
    <source>
        <dbReference type="ARBA" id="ARBA00023125"/>
    </source>
</evidence>
<dbReference type="InterPro" id="IPR013762">
    <property type="entry name" value="Integrase-like_cat_sf"/>
</dbReference>
<reference evidence="6" key="1">
    <citation type="submission" date="2005-08" db="EMBL/GenBank/DDBJ databases">
        <title>Complete sequence of Dechloromonas aromatica RCB.</title>
        <authorList>
            <person name="Salinero K.K."/>
            <person name="Copeland A."/>
            <person name="Lucas S."/>
            <person name="Lapidus A."/>
            <person name="Barry K."/>
            <person name="Detter J.C."/>
            <person name="Glavina T."/>
            <person name="Hammon N."/>
            <person name="Israni S."/>
            <person name="Pitluck S."/>
            <person name="Di Bartolo G."/>
            <person name="Trong S."/>
            <person name="Schmutz J."/>
            <person name="Larimer F."/>
            <person name="Land M."/>
            <person name="Ivanova N."/>
            <person name="Richardson P."/>
        </authorList>
    </citation>
    <scope>NUCLEOTIDE SEQUENCE</scope>
    <source>
        <strain evidence="6">RCB</strain>
    </source>
</reference>
<dbReference type="SUPFAM" id="SSF56349">
    <property type="entry name" value="DNA breaking-rejoining enzymes"/>
    <property type="match status" value="1"/>
</dbReference>
<dbReference type="PANTHER" id="PTHR30349:SF41">
    <property type="entry name" value="INTEGRASE_RECOMBINASE PROTEIN MJ0367-RELATED"/>
    <property type="match status" value="1"/>
</dbReference>
<dbReference type="InterPro" id="IPR050090">
    <property type="entry name" value="Tyrosine_recombinase_XerCD"/>
</dbReference>
<dbReference type="InterPro" id="IPR011010">
    <property type="entry name" value="DNA_brk_join_enz"/>
</dbReference>
<dbReference type="CDD" id="cd01184">
    <property type="entry name" value="INT_C_like_1"/>
    <property type="match status" value="1"/>
</dbReference>
<evidence type="ECO:0000259" key="5">
    <source>
        <dbReference type="PROSITE" id="PS51898"/>
    </source>
</evidence>
<dbReference type="GO" id="GO:0006310">
    <property type="term" value="P:DNA recombination"/>
    <property type="evidence" value="ECO:0007669"/>
    <property type="project" value="UniProtKB-KW"/>
</dbReference>
<name>Q47A76_DECAR</name>
<evidence type="ECO:0000256" key="1">
    <source>
        <dbReference type="ARBA" id="ARBA00008857"/>
    </source>
</evidence>
<accession>Q47A76</accession>
<dbReference type="PROSITE" id="PS51898">
    <property type="entry name" value="TYR_RECOMBINASE"/>
    <property type="match status" value="1"/>
</dbReference>
<dbReference type="AlphaFoldDB" id="Q47A76"/>
<dbReference type="GO" id="GO:0015074">
    <property type="term" value="P:DNA integration"/>
    <property type="evidence" value="ECO:0007669"/>
    <property type="project" value="UniProtKB-KW"/>
</dbReference>
<keyword evidence="4" id="KW-0233">DNA recombination</keyword>
<dbReference type="STRING" id="159087.Daro_3526"/>
<gene>
    <name evidence="6" type="ordered locus">Daro_3526</name>
</gene>
<comment type="similarity">
    <text evidence="1">Belongs to the 'phage' integrase family.</text>
</comment>
<keyword evidence="3" id="KW-0238">DNA-binding</keyword>
<dbReference type="eggNOG" id="COG0582">
    <property type="taxonomic scope" value="Bacteria"/>
</dbReference>
<evidence type="ECO:0000256" key="2">
    <source>
        <dbReference type="ARBA" id="ARBA00022908"/>
    </source>
</evidence>
<feature type="domain" description="Tyr recombinase" evidence="5">
    <location>
        <begin position="339"/>
        <end position="540"/>
    </location>
</feature>
<dbReference type="KEGG" id="dar:Daro_3526"/>
<dbReference type="Gene3D" id="1.10.443.10">
    <property type="entry name" value="Intergrase catalytic core"/>
    <property type="match status" value="1"/>
</dbReference>